<comment type="caution">
    <text evidence="1">The sequence shown here is derived from an EMBL/GenBank/DDBJ whole genome shotgun (WGS) entry which is preliminary data.</text>
</comment>
<organism evidence="1 2">
    <name type="scientific">Champsocephalus esox</name>
    <name type="common">pike icefish</name>
    <dbReference type="NCBI Taxonomy" id="159716"/>
    <lineage>
        <taxon>Eukaryota</taxon>
        <taxon>Metazoa</taxon>
        <taxon>Chordata</taxon>
        <taxon>Craniata</taxon>
        <taxon>Vertebrata</taxon>
        <taxon>Euteleostomi</taxon>
        <taxon>Actinopterygii</taxon>
        <taxon>Neopterygii</taxon>
        <taxon>Teleostei</taxon>
        <taxon>Neoteleostei</taxon>
        <taxon>Acanthomorphata</taxon>
        <taxon>Eupercaria</taxon>
        <taxon>Perciformes</taxon>
        <taxon>Notothenioidei</taxon>
        <taxon>Channichthyidae</taxon>
        <taxon>Champsocephalus</taxon>
    </lineage>
</organism>
<name>A0AAN8GYS4_9TELE</name>
<keyword evidence="2" id="KW-1185">Reference proteome</keyword>
<sequence length="31" mass="3938">MEPWRQQPRYWSGPYQQQGSYYRDSRYGGYF</sequence>
<evidence type="ECO:0000313" key="1">
    <source>
        <dbReference type="EMBL" id="KAK5896929.1"/>
    </source>
</evidence>
<protein>
    <submittedName>
        <fullName evidence="1">Uncharacterized protein</fullName>
    </submittedName>
</protein>
<dbReference type="EMBL" id="JAULUE010002053">
    <property type="protein sequence ID" value="KAK5896929.1"/>
    <property type="molecule type" value="Genomic_DNA"/>
</dbReference>
<reference evidence="1 2" key="1">
    <citation type="journal article" date="2023" name="Mol. Biol. Evol.">
        <title>Genomics of Secondarily Temperate Adaptation in the Only Non-Antarctic Icefish.</title>
        <authorList>
            <person name="Rivera-Colon A.G."/>
            <person name="Rayamajhi N."/>
            <person name="Minhas B.F."/>
            <person name="Madrigal G."/>
            <person name="Bilyk K.T."/>
            <person name="Yoon V."/>
            <person name="Hune M."/>
            <person name="Gregory S."/>
            <person name="Cheng C.H.C."/>
            <person name="Catchen J.M."/>
        </authorList>
    </citation>
    <scope>NUCLEOTIDE SEQUENCE [LARGE SCALE GENOMIC DNA]</scope>
    <source>
        <strain evidence="1">JC2023a</strain>
    </source>
</reference>
<dbReference type="AlphaFoldDB" id="A0AAN8GYS4"/>
<gene>
    <name evidence="1" type="ORF">CesoFtcFv8_010040</name>
</gene>
<evidence type="ECO:0000313" key="2">
    <source>
        <dbReference type="Proteomes" id="UP001335648"/>
    </source>
</evidence>
<proteinExistence type="predicted"/>
<accession>A0AAN8GYS4</accession>
<dbReference type="Proteomes" id="UP001335648">
    <property type="component" value="Unassembled WGS sequence"/>
</dbReference>